<protein>
    <submittedName>
        <fullName evidence="1">Uncharacterized protein</fullName>
    </submittedName>
</protein>
<name>A0A3R9EW51_9PSEU</name>
<evidence type="ECO:0000313" key="2">
    <source>
        <dbReference type="Proteomes" id="UP000267081"/>
    </source>
</evidence>
<dbReference type="OrthoDB" id="5082479at2"/>
<dbReference type="AlphaFoldDB" id="A0A3R9EW51"/>
<keyword evidence="2" id="KW-1185">Reference proteome</keyword>
<reference evidence="1 2" key="1">
    <citation type="submission" date="2018-12" db="EMBL/GenBank/DDBJ databases">
        <title>Amycolatopsis eburnea sp. nov. actinomycete associate with arbuscular mycorrhiza fungal spore.</title>
        <authorList>
            <person name="Lumyong S."/>
            <person name="Chaiya L."/>
        </authorList>
    </citation>
    <scope>NUCLEOTIDE SEQUENCE [LARGE SCALE GENOMIC DNA]</scope>
    <source>
        <strain evidence="1 2">GLM-1</strain>
    </source>
</reference>
<sequence>MQIGVHRDEGESQPRIFLHRNDSCRADNGFALDLTPSEAAELIRELQMALAVVDRKDRVDR</sequence>
<dbReference type="RefSeq" id="WP_125306632.1">
    <property type="nucleotide sequence ID" value="NZ_RSEC01000021.1"/>
</dbReference>
<proteinExistence type="predicted"/>
<accession>A0A3R9EW51</accession>
<dbReference type="Proteomes" id="UP000267081">
    <property type="component" value="Unassembled WGS sequence"/>
</dbReference>
<evidence type="ECO:0000313" key="1">
    <source>
        <dbReference type="EMBL" id="RSD23945.1"/>
    </source>
</evidence>
<dbReference type="EMBL" id="RSEC01000021">
    <property type="protein sequence ID" value="RSD23945.1"/>
    <property type="molecule type" value="Genomic_DNA"/>
</dbReference>
<comment type="caution">
    <text evidence="1">The sequence shown here is derived from an EMBL/GenBank/DDBJ whole genome shotgun (WGS) entry which is preliminary data.</text>
</comment>
<gene>
    <name evidence="1" type="ORF">EIY87_06130</name>
</gene>
<organism evidence="1 2">
    <name type="scientific">Amycolatopsis eburnea</name>
    <dbReference type="NCBI Taxonomy" id="2267691"/>
    <lineage>
        <taxon>Bacteria</taxon>
        <taxon>Bacillati</taxon>
        <taxon>Actinomycetota</taxon>
        <taxon>Actinomycetes</taxon>
        <taxon>Pseudonocardiales</taxon>
        <taxon>Pseudonocardiaceae</taxon>
        <taxon>Amycolatopsis</taxon>
    </lineage>
</organism>